<dbReference type="GO" id="GO:0055085">
    <property type="term" value="P:transmembrane transport"/>
    <property type="evidence" value="ECO:0007669"/>
    <property type="project" value="InterPro"/>
</dbReference>
<sequence>MVHIVDHYGGALDKPGAIAAWEEHMSNFSRRTFVTTALGGAAALAMPGIRRAEAASFNYKYANNLQLSHPLNIRAKEAADAIAEETGGDMKIQIFPSSQLGGDTETLSQLRAGAVEFFTLSGLILSTLVPVTAINGVGFAFPDYGTVWKAMDGELGAHVRGEISKYGILAMEKIWDNGFRQTTSRSKPIETPADLEGFKIRVPVSPLWTSMYEAFGAAPTSINFSEVYTSLQTGVVEGQENPLAILQTAKLYEVQKYCSMTNHMWDGFWFLANQERWEALPEDIRNVVAKHLNAAAVKERADVEALNASLAETLQEEGMAFNSPEAGPFREKLRSAKFYETWQEKFGPTAWGLLEQAVGKLA</sequence>
<dbReference type="NCBIfam" id="TIGR00787">
    <property type="entry name" value="dctP"/>
    <property type="match status" value="1"/>
</dbReference>
<comment type="caution">
    <text evidence="5">The sequence shown here is derived from an EMBL/GenBank/DDBJ whole genome shotgun (WGS) entry which is preliminary data.</text>
</comment>
<protein>
    <submittedName>
        <fullName evidence="5">Tripartite ATP-independent transporter DctP family solute receptor</fullName>
    </submittedName>
</protein>
<dbReference type="InterPro" id="IPR038404">
    <property type="entry name" value="TRAP_DctP_sf"/>
</dbReference>
<evidence type="ECO:0000256" key="2">
    <source>
        <dbReference type="ARBA" id="ARBA00009023"/>
    </source>
</evidence>
<evidence type="ECO:0000313" key="6">
    <source>
        <dbReference type="Proteomes" id="UP000244081"/>
    </source>
</evidence>
<evidence type="ECO:0000256" key="1">
    <source>
        <dbReference type="ARBA" id="ARBA00004196"/>
    </source>
</evidence>
<dbReference type="Gene3D" id="3.40.190.170">
    <property type="entry name" value="Bacterial extracellular solute-binding protein, family 7"/>
    <property type="match status" value="1"/>
</dbReference>
<dbReference type="PANTHER" id="PTHR33376:SF4">
    <property type="entry name" value="SIALIC ACID-BINDING PERIPLASMIC PROTEIN SIAP"/>
    <property type="match status" value="1"/>
</dbReference>
<keyword evidence="6" id="KW-1185">Reference proteome</keyword>
<name>A0A2T5VC89_9HYPH</name>
<dbReference type="Pfam" id="PF03480">
    <property type="entry name" value="DctP"/>
    <property type="match status" value="1"/>
</dbReference>
<proteinExistence type="inferred from homology"/>
<dbReference type="InterPro" id="IPR004682">
    <property type="entry name" value="TRAP_DctP"/>
</dbReference>
<dbReference type="GO" id="GO:0030288">
    <property type="term" value="C:outer membrane-bounded periplasmic space"/>
    <property type="evidence" value="ECO:0007669"/>
    <property type="project" value="InterPro"/>
</dbReference>
<dbReference type="PROSITE" id="PS51318">
    <property type="entry name" value="TAT"/>
    <property type="match status" value="1"/>
</dbReference>
<accession>A0A2T5VC89</accession>
<evidence type="ECO:0000313" key="5">
    <source>
        <dbReference type="EMBL" id="PTW61373.1"/>
    </source>
</evidence>
<keyword evidence="3" id="KW-0813">Transport</keyword>
<dbReference type="PIRSF" id="PIRSF006470">
    <property type="entry name" value="DctB"/>
    <property type="match status" value="1"/>
</dbReference>
<dbReference type="CDD" id="cd13603">
    <property type="entry name" value="PBP2_TRAP_Siap_TeaA_like"/>
    <property type="match status" value="1"/>
</dbReference>
<evidence type="ECO:0000256" key="3">
    <source>
        <dbReference type="ARBA" id="ARBA00022448"/>
    </source>
</evidence>
<dbReference type="Proteomes" id="UP000244081">
    <property type="component" value="Unassembled WGS sequence"/>
</dbReference>
<gene>
    <name evidence="5" type="ORF">C8N35_10282</name>
</gene>
<keyword evidence="4" id="KW-0732">Signal</keyword>
<reference evidence="5 6" key="1">
    <citation type="submission" date="2018-04" db="EMBL/GenBank/DDBJ databases">
        <title>Genomic Encyclopedia of Archaeal and Bacterial Type Strains, Phase II (KMG-II): from individual species to whole genera.</title>
        <authorList>
            <person name="Goeker M."/>
        </authorList>
    </citation>
    <scope>NUCLEOTIDE SEQUENCE [LARGE SCALE GENOMIC DNA]</scope>
    <source>
        <strain evidence="5 6">DSM 23382</strain>
    </source>
</reference>
<organism evidence="5 6">
    <name type="scientific">Breoghania corrubedonensis</name>
    <dbReference type="NCBI Taxonomy" id="665038"/>
    <lineage>
        <taxon>Bacteria</taxon>
        <taxon>Pseudomonadati</taxon>
        <taxon>Pseudomonadota</taxon>
        <taxon>Alphaproteobacteria</taxon>
        <taxon>Hyphomicrobiales</taxon>
        <taxon>Stappiaceae</taxon>
        <taxon>Breoghania</taxon>
    </lineage>
</organism>
<keyword evidence="5" id="KW-0675">Receptor</keyword>
<evidence type="ECO:0000256" key="4">
    <source>
        <dbReference type="ARBA" id="ARBA00022729"/>
    </source>
</evidence>
<dbReference type="InterPro" id="IPR018389">
    <property type="entry name" value="DctP_fam"/>
</dbReference>
<dbReference type="EMBL" id="QAYG01000002">
    <property type="protein sequence ID" value="PTW61373.1"/>
    <property type="molecule type" value="Genomic_DNA"/>
</dbReference>
<dbReference type="NCBIfam" id="NF037995">
    <property type="entry name" value="TRAP_S1"/>
    <property type="match status" value="1"/>
</dbReference>
<comment type="similarity">
    <text evidence="2">Belongs to the bacterial solute-binding protein 7 family.</text>
</comment>
<dbReference type="InterPro" id="IPR006311">
    <property type="entry name" value="TAT_signal"/>
</dbReference>
<dbReference type="AlphaFoldDB" id="A0A2T5VC89"/>
<comment type="subcellular location">
    <subcellularLocation>
        <location evidence="1">Cell envelope</location>
    </subcellularLocation>
</comment>
<dbReference type="PANTHER" id="PTHR33376">
    <property type="match status" value="1"/>
</dbReference>